<comment type="catalytic activity">
    <reaction evidence="12">
        <text>L-erythro-7,8-dihydrobiopterin(out) + a dicarboxylate(in) = L-erythro-7,8-dihydrobiopterin(in) + a dicarboxylate(out)</text>
        <dbReference type="Rhea" id="RHEA:76075"/>
        <dbReference type="ChEBI" id="CHEBI:28965"/>
        <dbReference type="ChEBI" id="CHEBI:43029"/>
    </reaction>
</comment>
<reference evidence="16" key="1">
    <citation type="journal article" date="2011" name="Nat. Biotechnol.">
        <title>Genome sequencing and comparison of two nonhuman primate animal models, the cynomolgus and Chinese rhesus macaques.</title>
        <authorList>
            <person name="Yan G."/>
            <person name="Zhang G."/>
            <person name="Fang X."/>
            <person name="Zhang Y."/>
            <person name="Li C."/>
            <person name="Ling F."/>
            <person name="Cooper D.N."/>
            <person name="Li Q."/>
            <person name="Li Y."/>
            <person name="van Gool A.J."/>
            <person name="Du H."/>
            <person name="Chen J."/>
            <person name="Chen R."/>
            <person name="Zhang P."/>
            <person name="Huang Z."/>
            <person name="Thompson J.R."/>
            <person name="Meng Y."/>
            <person name="Bai Y."/>
            <person name="Wang J."/>
            <person name="Zhuo M."/>
            <person name="Wang T."/>
            <person name="Huang Y."/>
            <person name="Wei L."/>
            <person name="Li J."/>
            <person name="Wang Z."/>
            <person name="Hu H."/>
            <person name="Yang P."/>
            <person name="Le L."/>
            <person name="Stenson P.D."/>
            <person name="Li B."/>
            <person name="Liu X."/>
            <person name="Ball E.V."/>
            <person name="An N."/>
            <person name="Huang Q."/>
            <person name="Zhang Y."/>
            <person name="Fan W."/>
            <person name="Zhang X."/>
            <person name="Li Y."/>
            <person name="Wang W."/>
            <person name="Katze M.G."/>
            <person name="Su B."/>
            <person name="Nielsen R."/>
            <person name="Yang H."/>
            <person name="Wang J."/>
            <person name="Wang X."/>
            <person name="Wang J."/>
        </authorList>
    </citation>
    <scope>NUCLEOTIDE SEQUENCE [LARGE SCALE GENOMIC DNA]</scope>
    <source>
        <strain evidence="16">CR-5</strain>
    </source>
</reference>
<evidence type="ECO:0000256" key="9">
    <source>
        <dbReference type="ARBA" id="ARBA00051213"/>
    </source>
</evidence>
<accession>G7NCI2</accession>
<feature type="transmembrane region" description="Helical" evidence="14">
    <location>
        <begin position="201"/>
        <end position="219"/>
    </location>
</feature>
<gene>
    <name evidence="16" type="ORF">EGK_06050</name>
</gene>
<keyword evidence="5 14" id="KW-0472">Membrane</keyword>
<evidence type="ECO:0000256" key="3">
    <source>
        <dbReference type="ARBA" id="ARBA00022692"/>
    </source>
</evidence>
<dbReference type="GO" id="GO:0016020">
    <property type="term" value="C:membrane"/>
    <property type="evidence" value="ECO:0007669"/>
    <property type="project" value="UniProtKB-SubCell"/>
</dbReference>
<comment type="catalytic activity">
    <reaction evidence="11">
        <text>N-benzoylglycine(out) + a dicarboxylate(in) = N-benzoylglycine(in) + a dicarboxylate(out)</text>
        <dbReference type="Rhea" id="RHEA:75991"/>
        <dbReference type="ChEBI" id="CHEBI:28965"/>
        <dbReference type="ChEBI" id="CHEBI:606565"/>
    </reaction>
</comment>
<comment type="subcellular location">
    <subcellularLocation>
        <location evidence="1">Membrane</location>
        <topology evidence="1">Multi-pass membrane protein</topology>
    </subcellularLocation>
</comment>
<dbReference type="Pfam" id="PF00083">
    <property type="entry name" value="Sugar_tr"/>
    <property type="match status" value="1"/>
</dbReference>
<evidence type="ECO:0000256" key="12">
    <source>
        <dbReference type="ARBA" id="ARBA00052748"/>
    </source>
</evidence>
<feature type="transmembrane region" description="Helical" evidence="14">
    <location>
        <begin position="147"/>
        <end position="165"/>
    </location>
</feature>
<evidence type="ECO:0000256" key="13">
    <source>
        <dbReference type="SAM" id="MobiDB-lite"/>
    </source>
</evidence>
<comment type="catalytic activity">
    <reaction evidence="7">
        <text>(6R)-L-erythro-5,6,7,8-tetrahydrobiopterin(out) + a dicarboxylate(in) = (6R)-L-erythro-5,6,7,8-tetrahydrobiopterin(in) + a dicarboxylate(out)</text>
        <dbReference type="Rhea" id="RHEA:76071"/>
        <dbReference type="ChEBI" id="CHEBI:28965"/>
        <dbReference type="ChEBI" id="CHEBI:59560"/>
    </reaction>
</comment>
<comment type="similarity">
    <text evidence="2">Belongs to the major facilitator (TC 2.A.1) superfamily. Organic cation transporter (TC 2.A.1.19) family.</text>
</comment>
<feature type="domain" description="Major facilitator superfamily (MFS) profile" evidence="15">
    <location>
        <begin position="101"/>
        <end position="516"/>
    </location>
</feature>
<comment type="catalytic activity">
    <reaction evidence="9">
        <text>L-sepiapterin(out) + a dicarboxylate(in) = L-sepiapterin(in) + a dicarboxylate(out)</text>
        <dbReference type="Rhea" id="RHEA:76079"/>
        <dbReference type="ChEBI" id="CHEBI:28965"/>
        <dbReference type="ChEBI" id="CHEBI:194527"/>
    </reaction>
</comment>
<comment type="catalytic activity">
    <reaction evidence="6">
        <text>3-carboxy-4-methyl-5-propyl-2-furanpropanoate(out) + a dicarboxylate(in) = 3-carboxy-4-methyl-5-propyl-2-furanpropanoate(in) + a dicarboxylate(out)</text>
        <dbReference type="Rhea" id="RHEA:75995"/>
        <dbReference type="ChEBI" id="CHEBI:28965"/>
        <dbReference type="ChEBI" id="CHEBI:194524"/>
    </reaction>
</comment>
<feature type="transmembrane region" description="Helical" evidence="14">
    <location>
        <begin position="172"/>
        <end position="195"/>
    </location>
</feature>
<dbReference type="SUPFAM" id="SSF103473">
    <property type="entry name" value="MFS general substrate transporter"/>
    <property type="match status" value="1"/>
</dbReference>
<dbReference type="InterPro" id="IPR020846">
    <property type="entry name" value="MFS_dom"/>
</dbReference>
<dbReference type="EMBL" id="CM001266">
    <property type="protein sequence ID" value="EHH22728.1"/>
    <property type="molecule type" value="Genomic_DNA"/>
</dbReference>
<dbReference type="InterPro" id="IPR036259">
    <property type="entry name" value="MFS_trans_sf"/>
</dbReference>
<proteinExistence type="inferred from homology"/>
<evidence type="ECO:0000256" key="4">
    <source>
        <dbReference type="ARBA" id="ARBA00022989"/>
    </source>
</evidence>
<feature type="transmembrane region" description="Helical" evidence="14">
    <location>
        <begin position="258"/>
        <end position="276"/>
    </location>
</feature>
<comment type="catalytic activity">
    <reaction evidence="8">
        <text>(indol-3-yl)acetate(out) + a dicarboxylate(in) = (indol-3-yl)acetate(in) + a dicarboxylate(out)</text>
        <dbReference type="Rhea" id="RHEA:75983"/>
        <dbReference type="ChEBI" id="CHEBI:28965"/>
        <dbReference type="ChEBI" id="CHEBI:30854"/>
    </reaction>
</comment>
<evidence type="ECO:0000256" key="7">
    <source>
        <dbReference type="ARBA" id="ARBA00036443"/>
    </source>
</evidence>
<evidence type="ECO:0000256" key="1">
    <source>
        <dbReference type="ARBA" id="ARBA00004141"/>
    </source>
</evidence>
<keyword evidence="4 14" id="KW-1133">Transmembrane helix</keyword>
<dbReference type="Gene3D" id="1.20.1250.20">
    <property type="entry name" value="MFS general substrate transporter like domains"/>
    <property type="match status" value="1"/>
</dbReference>
<feature type="transmembrane region" description="Helical" evidence="14">
    <location>
        <begin position="495"/>
        <end position="512"/>
    </location>
</feature>
<dbReference type="PANTHER" id="PTHR24064">
    <property type="entry name" value="SOLUTE CARRIER FAMILY 22 MEMBER"/>
    <property type="match status" value="1"/>
</dbReference>
<dbReference type="Proteomes" id="UP000013456">
    <property type="component" value="Chromosome 14"/>
</dbReference>
<feature type="transmembrane region" description="Helical" evidence="14">
    <location>
        <begin position="375"/>
        <end position="399"/>
    </location>
</feature>
<protein>
    <recommendedName>
        <fullName evidence="15">Major facilitator superfamily (MFS) profile domain-containing protein</fullName>
    </recommendedName>
</protein>
<dbReference type="PROSITE" id="PS50850">
    <property type="entry name" value="MFS"/>
    <property type="match status" value="1"/>
</dbReference>
<evidence type="ECO:0000256" key="10">
    <source>
        <dbReference type="ARBA" id="ARBA00051529"/>
    </source>
</evidence>
<evidence type="ECO:0000256" key="2">
    <source>
        <dbReference type="ARBA" id="ARBA00009203"/>
    </source>
</evidence>
<dbReference type="InterPro" id="IPR005828">
    <property type="entry name" value="MFS_sugar_transport-like"/>
</dbReference>
<dbReference type="FunFam" id="1.20.1250.20:FF:000023">
    <property type="entry name" value="Solute carrier family 22 member 6"/>
    <property type="match status" value="1"/>
</dbReference>
<evidence type="ECO:0000256" key="5">
    <source>
        <dbReference type="ARBA" id="ARBA00023136"/>
    </source>
</evidence>
<evidence type="ECO:0000256" key="14">
    <source>
        <dbReference type="SAM" id="Phobius"/>
    </source>
</evidence>
<comment type="catalytic activity">
    <reaction evidence="10">
        <text>indoxyl sulfate(out) + a dicarboxylate(in) = indoxyl sulfate(in) + a dicarboxylate(out)</text>
        <dbReference type="Rhea" id="RHEA:75987"/>
        <dbReference type="ChEBI" id="CHEBI:28965"/>
        <dbReference type="ChEBI" id="CHEBI:144643"/>
    </reaction>
</comment>
<evidence type="ECO:0000256" key="8">
    <source>
        <dbReference type="ARBA" id="ARBA00036697"/>
    </source>
</evidence>
<feature type="transmembrane region" description="Helical" evidence="14">
    <location>
        <begin position="428"/>
        <end position="451"/>
    </location>
</feature>
<evidence type="ECO:0000256" key="6">
    <source>
        <dbReference type="ARBA" id="ARBA00035829"/>
    </source>
</evidence>
<sequence>MAFSKLLEQAGGMGLFQTLQVLTFILPCLVIPSQMLLENFSAAVPGHRCWTHMLDNGSAVPANMTLKALLTISIPPGPNWGPHQCRRFRQPQWQLLDPNATATSWSEADTEPCVDGWVYDRSVFTSTIVAKWDLVCSSQGLKPLSQSIFMSGILVGSFIWGLVSYRFGRKPMLSWCCLQLAVAGTSTIFAPTLVIYCGLRFVAAFGMAGILLSSLTLMVEWTMTSRRAATMTVVGCAFSAGQAALGGLAFALRDWRTLQLAASVPFFAISLISWWLPESARWLIIKGKPDQALQELRKVARINGHKEAKNLTIEVLMSSMEEEAAAAKEPRSVLDLFCVPVLRWRSCAMLVVNFSLMISYYGLVFDLQSLGRDIFLLQALFGAVDFLGRATTALLLSFLGRRTIQAGSQVMAGLAILANMLVPQDLQTLRVVFAVLGKGCFGISLTCLSIYKAELFPTPLRMTADGILHSVGRLGAMMGPLILMSRQALPLLPPLLYGVISIASSLVVLFFLPETQGLPLPDTIQDLESQKSTAAQGNRQEAVTVESTSL</sequence>
<dbReference type="CDD" id="cd17374">
    <property type="entry name" value="MFS_OAT"/>
    <property type="match status" value="1"/>
</dbReference>
<evidence type="ECO:0000313" key="16">
    <source>
        <dbReference type="EMBL" id="EHH22728.1"/>
    </source>
</evidence>
<feature type="transmembrane region" description="Helical" evidence="14">
    <location>
        <begin position="231"/>
        <end position="252"/>
    </location>
</feature>
<evidence type="ECO:0000259" key="15">
    <source>
        <dbReference type="PROSITE" id="PS50850"/>
    </source>
</evidence>
<keyword evidence="3 14" id="KW-0812">Transmembrane</keyword>
<organism evidence="16">
    <name type="scientific">Macaca mulatta</name>
    <name type="common">Rhesus macaque</name>
    <dbReference type="NCBI Taxonomy" id="9544"/>
    <lineage>
        <taxon>Eukaryota</taxon>
        <taxon>Metazoa</taxon>
        <taxon>Chordata</taxon>
        <taxon>Craniata</taxon>
        <taxon>Vertebrata</taxon>
        <taxon>Euteleostomi</taxon>
        <taxon>Mammalia</taxon>
        <taxon>Eutheria</taxon>
        <taxon>Euarchontoglires</taxon>
        <taxon>Primates</taxon>
        <taxon>Haplorrhini</taxon>
        <taxon>Catarrhini</taxon>
        <taxon>Cercopithecidae</taxon>
        <taxon>Cercopithecinae</taxon>
        <taxon>Macaca</taxon>
    </lineage>
</organism>
<dbReference type="GO" id="GO:0022857">
    <property type="term" value="F:transmembrane transporter activity"/>
    <property type="evidence" value="ECO:0007669"/>
    <property type="project" value="InterPro"/>
</dbReference>
<feature type="transmembrane region" description="Helical" evidence="14">
    <location>
        <begin position="346"/>
        <end position="363"/>
    </location>
</feature>
<dbReference type="AlphaFoldDB" id="G7NCI2"/>
<name>G7NCI2_MACMU</name>
<feature type="region of interest" description="Disordered" evidence="13">
    <location>
        <begin position="530"/>
        <end position="550"/>
    </location>
</feature>
<evidence type="ECO:0000256" key="11">
    <source>
        <dbReference type="ARBA" id="ARBA00052728"/>
    </source>
</evidence>
<feature type="transmembrane region" description="Helical" evidence="14">
    <location>
        <begin position="471"/>
        <end position="489"/>
    </location>
</feature>